<keyword evidence="4" id="KW-1185">Reference proteome</keyword>
<protein>
    <submittedName>
        <fullName evidence="3">Mechanosensitive channel protein MscS</fullName>
    </submittedName>
</protein>
<dbReference type="PANTHER" id="PTHR30221:SF1">
    <property type="entry name" value="SMALL-CONDUCTANCE MECHANOSENSITIVE CHANNEL"/>
    <property type="match status" value="1"/>
</dbReference>
<dbReference type="Proteomes" id="UP000066737">
    <property type="component" value="Chromosome I"/>
</dbReference>
<dbReference type="STRING" id="1407499.HHUB_2840"/>
<feature type="transmembrane region" description="Helical" evidence="1">
    <location>
        <begin position="95"/>
        <end position="119"/>
    </location>
</feature>
<name>A0A0U5H6E3_9EURY</name>
<feature type="transmembrane region" description="Helical" evidence="1">
    <location>
        <begin position="65"/>
        <end position="89"/>
    </location>
</feature>
<keyword evidence="1" id="KW-0812">Transmembrane</keyword>
<dbReference type="RefSeq" id="WP_059057246.1">
    <property type="nucleotide sequence ID" value="NZ_CEML01000001.1"/>
</dbReference>
<dbReference type="Gene3D" id="1.10.287.1260">
    <property type="match status" value="1"/>
</dbReference>
<dbReference type="AlphaFoldDB" id="A0A0U5H6E3"/>
<sequence length="183" mass="19119">MQSESPSSLTDLLNSTVDEFVGNVAGALPRVLTGLVFLVLAAVLIRVVATAVRVVLKQVYPDQPIYVQLGGTLASVVLWFGALLGFLSAVGLPEIAAALGTASGFLALGVSYALSGMLADAVAGIYLLRDPDFNPGDTVVAGDVTGVVTAIELRKTRFRVGDDTVVRANADVEKKWTKKAESE</sequence>
<dbReference type="EMBL" id="LN831302">
    <property type="protein sequence ID" value="CQH58838.1"/>
    <property type="molecule type" value="Genomic_DNA"/>
</dbReference>
<dbReference type="KEGG" id="hhb:Hhub_2840"/>
<evidence type="ECO:0000259" key="2">
    <source>
        <dbReference type="Pfam" id="PF00924"/>
    </source>
</evidence>
<evidence type="ECO:0000313" key="3">
    <source>
        <dbReference type="EMBL" id="CQH58838.1"/>
    </source>
</evidence>
<evidence type="ECO:0000313" key="4">
    <source>
        <dbReference type="Proteomes" id="UP000066737"/>
    </source>
</evidence>
<evidence type="ECO:0000256" key="1">
    <source>
        <dbReference type="SAM" id="Phobius"/>
    </source>
</evidence>
<reference evidence="4" key="1">
    <citation type="journal article" date="2016" name="Environ. Microbiol.">
        <title>The complete genome of a viable archaeum isolated from 123-million-year-old rock salt.</title>
        <authorList>
            <person name="Jaakkola S.T."/>
            <person name="Pfeiffer F."/>
            <person name="Ravantti J.J."/>
            <person name="Guo Q."/>
            <person name="Liu Y."/>
            <person name="Chen X."/>
            <person name="Ma H."/>
            <person name="Yang C."/>
            <person name="Oksanen H.M."/>
            <person name="Bamford D.H."/>
        </authorList>
    </citation>
    <scope>NUCLEOTIDE SEQUENCE</scope>
    <source>
        <strain evidence="4">JI20-1</strain>
    </source>
</reference>
<dbReference type="Pfam" id="PF00924">
    <property type="entry name" value="MS_channel_2nd"/>
    <property type="match status" value="1"/>
</dbReference>
<proteinExistence type="predicted"/>
<dbReference type="GeneID" id="91110296"/>
<dbReference type="GO" id="GO:0008381">
    <property type="term" value="F:mechanosensitive monoatomic ion channel activity"/>
    <property type="evidence" value="ECO:0007669"/>
    <property type="project" value="InterPro"/>
</dbReference>
<dbReference type="SUPFAM" id="SSF50182">
    <property type="entry name" value="Sm-like ribonucleoproteins"/>
    <property type="match status" value="1"/>
</dbReference>
<dbReference type="InterPro" id="IPR045275">
    <property type="entry name" value="MscS_archaea/bacteria_type"/>
</dbReference>
<dbReference type="GO" id="GO:0016020">
    <property type="term" value="C:membrane"/>
    <property type="evidence" value="ECO:0007669"/>
    <property type="project" value="InterPro"/>
</dbReference>
<dbReference type="PANTHER" id="PTHR30221">
    <property type="entry name" value="SMALL-CONDUCTANCE MECHANOSENSITIVE CHANNEL"/>
    <property type="match status" value="1"/>
</dbReference>
<feature type="domain" description="Mechanosensitive ion channel MscS" evidence="2">
    <location>
        <begin position="118"/>
        <end position="166"/>
    </location>
</feature>
<keyword evidence="1" id="KW-0472">Membrane</keyword>
<dbReference type="OrthoDB" id="252961at2157"/>
<dbReference type="InterPro" id="IPR010920">
    <property type="entry name" value="LSM_dom_sf"/>
</dbReference>
<organism evidence="3 4">
    <name type="scientific">Halobacterium hubeiense</name>
    <dbReference type="NCBI Taxonomy" id="1407499"/>
    <lineage>
        <taxon>Archaea</taxon>
        <taxon>Methanobacteriati</taxon>
        <taxon>Methanobacteriota</taxon>
        <taxon>Stenosarchaea group</taxon>
        <taxon>Halobacteria</taxon>
        <taxon>Halobacteriales</taxon>
        <taxon>Halobacteriaceae</taxon>
        <taxon>Halobacterium</taxon>
    </lineage>
</organism>
<keyword evidence="1" id="KW-1133">Transmembrane helix</keyword>
<feature type="transmembrane region" description="Helical" evidence="1">
    <location>
        <begin position="31"/>
        <end position="56"/>
    </location>
</feature>
<accession>A0A0U5H6E3</accession>
<dbReference type="InterPro" id="IPR006685">
    <property type="entry name" value="MscS_channel_2nd"/>
</dbReference>
<gene>
    <name evidence="3" type="primary">mscS5</name>
    <name evidence="3" type="ORF">HHUB_2840</name>
</gene>